<dbReference type="AlphaFoldDB" id="A0A556QMV8"/>
<feature type="domain" description="Succinylglutamate desuccinylase/Aspartoacylase catalytic" evidence="5">
    <location>
        <begin position="51"/>
        <end position="246"/>
    </location>
</feature>
<dbReference type="Proteomes" id="UP000315648">
    <property type="component" value="Unassembled WGS sequence"/>
</dbReference>
<keyword evidence="7" id="KW-1185">Reference proteome</keyword>
<keyword evidence="6" id="KW-0121">Carboxypeptidase</keyword>
<reference evidence="6 7" key="1">
    <citation type="submission" date="2019-07" db="EMBL/GenBank/DDBJ databases">
        <title>Description of 53C-WASEF.</title>
        <authorList>
            <person name="Pitt A."/>
            <person name="Hahn M.W."/>
        </authorList>
    </citation>
    <scope>NUCLEOTIDE SEQUENCE [LARGE SCALE GENOMIC DNA]</scope>
    <source>
        <strain evidence="6 7">53C-WASEF</strain>
    </source>
</reference>
<dbReference type="GO" id="GO:0016788">
    <property type="term" value="F:hydrolase activity, acting on ester bonds"/>
    <property type="evidence" value="ECO:0007669"/>
    <property type="project" value="InterPro"/>
</dbReference>
<evidence type="ECO:0000256" key="2">
    <source>
        <dbReference type="ARBA" id="ARBA00022723"/>
    </source>
</evidence>
<sequence length="255" mass="28356">MNAVKACPLDPLSFVKRFEAAALAHGFRQEPLATIAGVPLSAYTKQTAGNGTRIYLSSGIHGDEPAAPEALLQMLESGLFDERATWFLCPLLNPTGYIRGTRENEASIDLNRDYRDTLSIEISAHIGWLQKQPRFDVTFCLHEDWETTGFYLYELNPDSRHTLADAMIEAARHQGPIESAPLIDGRESIAPGIIRPDTDPLLRDKWPEAIYLFEHHSRLGYTLETPSVTPMAQRIATHHAAVTAALAAFFVTRTE</sequence>
<evidence type="ECO:0000256" key="1">
    <source>
        <dbReference type="ARBA" id="ARBA00001947"/>
    </source>
</evidence>
<proteinExistence type="predicted"/>
<name>A0A556QMV8_9BACT</name>
<dbReference type="Gene3D" id="3.40.630.10">
    <property type="entry name" value="Zn peptidases"/>
    <property type="match status" value="1"/>
</dbReference>
<keyword evidence="6" id="KW-0645">Protease</keyword>
<dbReference type="SUPFAM" id="SSF53187">
    <property type="entry name" value="Zn-dependent exopeptidases"/>
    <property type="match status" value="1"/>
</dbReference>
<dbReference type="GO" id="GO:0004180">
    <property type="term" value="F:carboxypeptidase activity"/>
    <property type="evidence" value="ECO:0007669"/>
    <property type="project" value="UniProtKB-KW"/>
</dbReference>
<evidence type="ECO:0000256" key="4">
    <source>
        <dbReference type="ARBA" id="ARBA00022833"/>
    </source>
</evidence>
<dbReference type="CDD" id="cd06231">
    <property type="entry name" value="M14_REP34-like"/>
    <property type="match status" value="1"/>
</dbReference>
<dbReference type="RefSeq" id="WP_144228319.1">
    <property type="nucleotide sequence ID" value="NZ_CBCRVV010000001.1"/>
</dbReference>
<dbReference type="OrthoDB" id="184972at2"/>
<evidence type="ECO:0000313" key="6">
    <source>
        <dbReference type="EMBL" id="TSJ77978.1"/>
    </source>
</evidence>
<dbReference type="EMBL" id="VMBG01000001">
    <property type="protein sequence ID" value="TSJ77978.1"/>
    <property type="molecule type" value="Genomic_DNA"/>
</dbReference>
<keyword evidence="2" id="KW-0479">Metal-binding</keyword>
<comment type="caution">
    <text evidence="6">The sequence shown here is derived from an EMBL/GenBank/DDBJ whole genome shotgun (WGS) entry which is preliminary data.</text>
</comment>
<organism evidence="6 7">
    <name type="scientific">Rariglobus hedericola</name>
    <dbReference type="NCBI Taxonomy" id="2597822"/>
    <lineage>
        <taxon>Bacteria</taxon>
        <taxon>Pseudomonadati</taxon>
        <taxon>Verrucomicrobiota</taxon>
        <taxon>Opitutia</taxon>
        <taxon>Opitutales</taxon>
        <taxon>Opitutaceae</taxon>
        <taxon>Rariglobus</taxon>
    </lineage>
</organism>
<dbReference type="GO" id="GO:0046872">
    <property type="term" value="F:metal ion binding"/>
    <property type="evidence" value="ECO:0007669"/>
    <property type="project" value="UniProtKB-KW"/>
</dbReference>
<evidence type="ECO:0000256" key="3">
    <source>
        <dbReference type="ARBA" id="ARBA00022801"/>
    </source>
</evidence>
<comment type="cofactor">
    <cofactor evidence="1">
        <name>Zn(2+)</name>
        <dbReference type="ChEBI" id="CHEBI:29105"/>
    </cofactor>
</comment>
<dbReference type="InterPro" id="IPR055438">
    <property type="entry name" value="AstE_AspA_cat"/>
</dbReference>
<evidence type="ECO:0000313" key="7">
    <source>
        <dbReference type="Proteomes" id="UP000315648"/>
    </source>
</evidence>
<evidence type="ECO:0000259" key="5">
    <source>
        <dbReference type="Pfam" id="PF24827"/>
    </source>
</evidence>
<keyword evidence="4" id="KW-0862">Zinc</keyword>
<protein>
    <submittedName>
        <fullName evidence="6">M14 family metallocarboxypeptidase</fullName>
    </submittedName>
</protein>
<accession>A0A556QMV8</accession>
<dbReference type="Pfam" id="PF24827">
    <property type="entry name" value="AstE_AspA_cat"/>
    <property type="match status" value="1"/>
</dbReference>
<gene>
    <name evidence="6" type="ORF">FPL22_01315</name>
</gene>
<keyword evidence="3" id="KW-0378">Hydrolase</keyword>